<dbReference type="InterPro" id="IPR001849">
    <property type="entry name" value="PH_domain"/>
</dbReference>
<dbReference type="InterPro" id="IPR023393">
    <property type="entry name" value="START-like_dom_sf"/>
</dbReference>
<dbReference type="Gene3D" id="3.30.530.20">
    <property type="match status" value="1"/>
</dbReference>
<name>A0ABV8JGE4_9BACL</name>
<evidence type="ECO:0000313" key="2">
    <source>
        <dbReference type="EMBL" id="MFC4077445.1"/>
    </source>
</evidence>
<feature type="domain" description="PH" evidence="1">
    <location>
        <begin position="1"/>
        <end position="34"/>
    </location>
</feature>
<dbReference type="PROSITE" id="PS50003">
    <property type="entry name" value="PH_DOMAIN"/>
    <property type="match status" value="1"/>
</dbReference>
<dbReference type="CDD" id="cd07812">
    <property type="entry name" value="SRPBCC"/>
    <property type="match status" value="1"/>
</dbReference>
<organism evidence="2 3">
    <name type="scientific">Salinithrix halophila</name>
    <dbReference type="NCBI Taxonomy" id="1485204"/>
    <lineage>
        <taxon>Bacteria</taxon>
        <taxon>Bacillati</taxon>
        <taxon>Bacillota</taxon>
        <taxon>Bacilli</taxon>
        <taxon>Bacillales</taxon>
        <taxon>Thermoactinomycetaceae</taxon>
        <taxon>Salinithrix</taxon>
    </lineage>
</organism>
<proteinExistence type="predicted"/>
<dbReference type="Proteomes" id="UP001595843">
    <property type="component" value="Unassembled WGS sequence"/>
</dbReference>
<reference evidence="3" key="1">
    <citation type="journal article" date="2019" name="Int. J. Syst. Evol. Microbiol.">
        <title>The Global Catalogue of Microorganisms (GCM) 10K type strain sequencing project: providing services to taxonomists for standard genome sequencing and annotation.</title>
        <authorList>
            <consortium name="The Broad Institute Genomics Platform"/>
            <consortium name="The Broad Institute Genome Sequencing Center for Infectious Disease"/>
            <person name="Wu L."/>
            <person name="Ma J."/>
        </authorList>
    </citation>
    <scope>NUCLEOTIDE SEQUENCE [LARGE SCALE GENOMIC DNA]</scope>
    <source>
        <strain evidence="3">IBRC-M 10813</strain>
    </source>
</reference>
<keyword evidence="3" id="KW-1185">Reference proteome</keyword>
<dbReference type="SUPFAM" id="SSF55961">
    <property type="entry name" value="Bet v1-like"/>
    <property type="match status" value="1"/>
</dbReference>
<dbReference type="EMBL" id="JBHSAP010000015">
    <property type="protein sequence ID" value="MFC4077445.1"/>
    <property type="molecule type" value="Genomic_DNA"/>
</dbReference>
<evidence type="ECO:0000313" key="3">
    <source>
        <dbReference type="Proteomes" id="UP001595843"/>
    </source>
</evidence>
<accession>A0ABV8JGE4</accession>
<protein>
    <submittedName>
        <fullName evidence="2">SRPBCC family protein</fullName>
    </submittedName>
</protein>
<evidence type="ECO:0000259" key="1">
    <source>
        <dbReference type="PROSITE" id="PS50003"/>
    </source>
</evidence>
<sequence length="146" mass="16581">MELKIATSRETLFAYLETEEGLKQWIGGLKEIALESSPESDEKKGTPFTLKLRSGRTDREIRGEIIAYRNPELFGVRLFLTHAIVDLFLDLEEEGNAVLLSCDCEIGVPEGTGFLRSRMTAWQFRRTLFSRLKGLKTITESRKVPA</sequence>
<gene>
    <name evidence="2" type="ORF">ACFOUO_11600</name>
</gene>
<comment type="caution">
    <text evidence="2">The sequence shown here is derived from an EMBL/GenBank/DDBJ whole genome shotgun (WGS) entry which is preliminary data.</text>
</comment>